<keyword evidence="5" id="KW-0808">Transferase</keyword>
<keyword evidence="6" id="KW-0547">Nucleotide-binding</keyword>
<feature type="region of interest" description="Disordered" evidence="12">
    <location>
        <begin position="2632"/>
        <end position="2651"/>
    </location>
</feature>
<protein>
    <recommendedName>
        <fullName evidence="3">non-specific serine/threonine protein kinase</fullName>
        <ecNumber evidence="3">2.7.11.1</ecNumber>
    </recommendedName>
</protein>
<feature type="region of interest" description="Disordered" evidence="12">
    <location>
        <begin position="835"/>
        <end position="860"/>
    </location>
</feature>
<dbReference type="SUPFAM" id="SSF50156">
    <property type="entry name" value="PDZ domain-like"/>
    <property type="match status" value="1"/>
</dbReference>
<accession>A0ABN7SDJ7</accession>
<dbReference type="Gene3D" id="1.10.510.10">
    <property type="entry name" value="Transferase(Phosphotransferase) domain 1"/>
    <property type="match status" value="1"/>
</dbReference>
<dbReference type="EMBL" id="OU015569">
    <property type="protein sequence ID" value="CAG5094921.1"/>
    <property type="molecule type" value="Genomic_DNA"/>
</dbReference>
<evidence type="ECO:0000256" key="11">
    <source>
        <dbReference type="ARBA" id="ARBA00048679"/>
    </source>
</evidence>
<dbReference type="PROSITE" id="PS51285">
    <property type="entry name" value="AGC_KINASE_CTER"/>
    <property type="match status" value="1"/>
</dbReference>
<dbReference type="InterPro" id="IPR023142">
    <property type="entry name" value="MAST_pre-PK_dom_sf"/>
</dbReference>
<gene>
    <name evidence="16" type="ORF">OKIOD_LOCUS5504</name>
</gene>
<feature type="region of interest" description="Disordered" evidence="12">
    <location>
        <begin position="2459"/>
        <end position="2483"/>
    </location>
</feature>
<evidence type="ECO:0000256" key="8">
    <source>
        <dbReference type="ARBA" id="ARBA00022840"/>
    </source>
</evidence>
<feature type="region of interest" description="Disordered" evidence="12">
    <location>
        <begin position="2394"/>
        <end position="2442"/>
    </location>
</feature>
<dbReference type="Gene3D" id="3.30.200.20">
    <property type="entry name" value="Phosphorylase Kinase, domain 1"/>
    <property type="match status" value="1"/>
</dbReference>
<feature type="compositionally biased region" description="Low complexity" evidence="12">
    <location>
        <begin position="843"/>
        <end position="855"/>
    </location>
</feature>
<dbReference type="InterPro" id="IPR050236">
    <property type="entry name" value="Ser_Thr_kinase_AGC"/>
</dbReference>
<evidence type="ECO:0000259" key="13">
    <source>
        <dbReference type="PROSITE" id="PS50011"/>
    </source>
</evidence>
<proteinExistence type="inferred from homology"/>
<dbReference type="Gene3D" id="1.20.1480.20">
    <property type="entry name" value="MAST3 pre-PK domain-like"/>
    <property type="match status" value="1"/>
</dbReference>
<evidence type="ECO:0000256" key="5">
    <source>
        <dbReference type="ARBA" id="ARBA00022679"/>
    </source>
</evidence>
<dbReference type="SMART" id="SM00228">
    <property type="entry name" value="PDZ"/>
    <property type="match status" value="1"/>
</dbReference>
<feature type="compositionally biased region" description="Polar residues" evidence="12">
    <location>
        <begin position="63"/>
        <end position="78"/>
    </location>
</feature>
<feature type="compositionally biased region" description="Polar residues" evidence="12">
    <location>
        <begin position="965"/>
        <end position="985"/>
    </location>
</feature>
<keyword evidence="17" id="KW-1185">Reference proteome</keyword>
<evidence type="ECO:0000313" key="17">
    <source>
        <dbReference type="Proteomes" id="UP001158576"/>
    </source>
</evidence>
<evidence type="ECO:0000256" key="10">
    <source>
        <dbReference type="ARBA" id="ARBA00047899"/>
    </source>
</evidence>
<reference evidence="16 17" key="1">
    <citation type="submission" date="2021-04" db="EMBL/GenBank/DDBJ databases">
        <authorList>
            <person name="Bliznina A."/>
        </authorList>
    </citation>
    <scope>NUCLEOTIDE SEQUENCE [LARGE SCALE GENOMIC DNA]</scope>
</reference>
<dbReference type="Proteomes" id="UP001158576">
    <property type="component" value="Chromosome XSR"/>
</dbReference>
<dbReference type="Pfam" id="PF08926">
    <property type="entry name" value="DUF1908"/>
    <property type="match status" value="1"/>
</dbReference>
<dbReference type="InterPro" id="IPR000719">
    <property type="entry name" value="Prot_kinase_dom"/>
</dbReference>
<feature type="region of interest" description="Disordered" evidence="12">
    <location>
        <begin position="965"/>
        <end position="1148"/>
    </location>
</feature>
<feature type="compositionally biased region" description="Polar residues" evidence="12">
    <location>
        <begin position="1019"/>
        <end position="1051"/>
    </location>
</feature>
<dbReference type="SMART" id="SM00220">
    <property type="entry name" value="S_TKc"/>
    <property type="match status" value="1"/>
</dbReference>
<keyword evidence="4" id="KW-0723">Serine/threonine-protein kinase</keyword>
<feature type="compositionally biased region" description="Basic residues" evidence="12">
    <location>
        <begin position="1052"/>
        <end position="1062"/>
    </location>
</feature>
<dbReference type="EC" id="2.7.11.1" evidence="3"/>
<feature type="compositionally biased region" description="Polar residues" evidence="12">
    <location>
        <begin position="2459"/>
        <end position="2474"/>
    </location>
</feature>
<evidence type="ECO:0000256" key="1">
    <source>
        <dbReference type="ARBA" id="ARBA00001946"/>
    </source>
</evidence>
<dbReference type="SUPFAM" id="SSF56112">
    <property type="entry name" value="Protein kinase-like (PK-like)"/>
    <property type="match status" value="1"/>
</dbReference>
<feature type="domain" description="PDZ" evidence="14">
    <location>
        <begin position="915"/>
        <end position="971"/>
    </location>
</feature>
<evidence type="ECO:0000256" key="12">
    <source>
        <dbReference type="SAM" id="MobiDB-lite"/>
    </source>
</evidence>
<dbReference type="PANTHER" id="PTHR24356">
    <property type="entry name" value="SERINE/THREONINE-PROTEIN KINASE"/>
    <property type="match status" value="1"/>
</dbReference>
<keyword evidence="7" id="KW-0418">Kinase</keyword>
<evidence type="ECO:0000256" key="9">
    <source>
        <dbReference type="ARBA" id="ARBA00022842"/>
    </source>
</evidence>
<dbReference type="PROSITE" id="PS50106">
    <property type="entry name" value="PDZ"/>
    <property type="match status" value="1"/>
</dbReference>
<feature type="compositionally biased region" description="Basic and acidic residues" evidence="12">
    <location>
        <begin position="275"/>
        <end position="292"/>
    </location>
</feature>
<dbReference type="Gene3D" id="2.30.42.10">
    <property type="match status" value="1"/>
</dbReference>
<comment type="catalytic activity">
    <reaction evidence="10">
        <text>L-threonyl-[protein] + ATP = O-phospho-L-threonyl-[protein] + ADP + H(+)</text>
        <dbReference type="Rhea" id="RHEA:46608"/>
        <dbReference type="Rhea" id="RHEA-COMP:11060"/>
        <dbReference type="Rhea" id="RHEA-COMP:11605"/>
        <dbReference type="ChEBI" id="CHEBI:15378"/>
        <dbReference type="ChEBI" id="CHEBI:30013"/>
        <dbReference type="ChEBI" id="CHEBI:30616"/>
        <dbReference type="ChEBI" id="CHEBI:61977"/>
        <dbReference type="ChEBI" id="CHEBI:456216"/>
        <dbReference type="EC" id="2.7.11.1"/>
    </reaction>
</comment>
<feature type="region of interest" description="Disordered" evidence="12">
    <location>
        <begin position="1"/>
        <end position="41"/>
    </location>
</feature>
<comment type="catalytic activity">
    <reaction evidence="11">
        <text>L-seryl-[protein] + ATP = O-phospho-L-seryl-[protein] + ADP + H(+)</text>
        <dbReference type="Rhea" id="RHEA:17989"/>
        <dbReference type="Rhea" id="RHEA-COMP:9863"/>
        <dbReference type="Rhea" id="RHEA-COMP:11604"/>
        <dbReference type="ChEBI" id="CHEBI:15378"/>
        <dbReference type="ChEBI" id="CHEBI:29999"/>
        <dbReference type="ChEBI" id="CHEBI:30616"/>
        <dbReference type="ChEBI" id="CHEBI:83421"/>
        <dbReference type="ChEBI" id="CHEBI:456216"/>
        <dbReference type="EC" id="2.7.11.1"/>
    </reaction>
</comment>
<feature type="region of interest" description="Disordered" evidence="12">
    <location>
        <begin position="654"/>
        <end position="681"/>
    </location>
</feature>
<evidence type="ECO:0000256" key="3">
    <source>
        <dbReference type="ARBA" id="ARBA00012513"/>
    </source>
</evidence>
<dbReference type="InterPro" id="IPR001478">
    <property type="entry name" value="PDZ"/>
</dbReference>
<keyword evidence="8" id="KW-0067">ATP-binding</keyword>
<dbReference type="InterPro" id="IPR036034">
    <property type="entry name" value="PDZ_sf"/>
</dbReference>
<dbReference type="Pfam" id="PF00069">
    <property type="entry name" value="Pkinase"/>
    <property type="match status" value="1"/>
</dbReference>
<dbReference type="PROSITE" id="PS50011">
    <property type="entry name" value="PROTEIN_KINASE_DOM"/>
    <property type="match status" value="1"/>
</dbReference>
<feature type="region of interest" description="Disordered" evidence="12">
    <location>
        <begin position="796"/>
        <end position="822"/>
    </location>
</feature>
<feature type="compositionally biased region" description="Basic and acidic residues" evidence="12">
    <location>
        <begin position="2401"/>
        <end position="2415"/>
    </location>
</feature>
<evidence type="ECO:0000256" key="7">
    <source>
        <dbReference type="ARBA" id="ARBA00022777"/>
    </source>
</evidence>
<dbReference type="InterPro" id="IPR008271">
    <property type="entry name" value="Ser/Thr_kinase_AS"/>
</dbReference>
<evidence type="ECO:0000259" key="15">
    <source>
        <dbReference type="PROSITE" id="PS51285"/>
    </source>
</evidence>
<evidence type="ECO:0000256" key="2">
    <source>
        <dbReference type="ARBA" id="ARBA00009903"/>
    </source>
</evidence>
<dbReference type="SUPFAM" id="SSF140482">
    <property type="entry name" value="MAST3 pre-PK domain-like"/>
    <property type="match status" value="1"/>
</dbReference>
<name>A0ABN7SDJ7_OIKDI</name>
<comment type="similarity">
    <text evidence="2">Belongs to the protein kinase superfamily. AGC Ser/Thr protein kinase family.</text>
</comment>
<dbReference type="InterPro" id="IPR015022">
    <property type="entry name" value="MAST_pre-PK_dom"/>
</dbReference>
<feature type="domain" description="Protein kinase" evidence="13">
    <location>
        <begin position="301"/>
        <end position="578"/>
    </location>
</feature>
<dbReference type="InterPro" id="IPR000961">
    <property type="entry name" value="AGC-kinase_C"/>
</dbReference>
<evidence type="ECO:0000256" key="6">
    <source>
        <dbReference type="ARBA" id="ARBA00022741"/>
    </source>
</evidence>
<feature type="region of interest" description="Disordered" evidence="12">
    <location>
        <begin position="265"/>
        <end position="292"/>
    </location>
</feature>
<feature type="compositionally biased region" description="Polar residues" evidence="12">
    <location>
        <begin position="1137"/>
        <end position="1148"/>
    </location>
</feature>
<feature type="compositionally biased region" description="Polar residues" evidence="12">
    <location>
        <begin position="2417"/>
        <end position="2429"/>
    </location>
</feature>
<evidence type="ECO:0000256" key="4">
    <source>
        <dbReference type="ARBA" id="ARBA00022527"/>
    </source>
</evidence>
<keyword evidence="9" id="KW-0460">Magnesium</keyword>
<organism evidence="16 17">
    <name type="scientific">Oikopleura dioica</name>
    <name type="common">Tunicate</name>
    <dbReference type="NCBI Taxonomy" id="34765"/>
    <lineage>
        <taxon>Eukaryota</taxon>
        <taxon>Metazoa</taxon>
        <taxon>Chordata</taxon>
        <taxon>Tunicata</taxon>
        <taxon>Appendicularia</taxon>
        <taxon>Copelata</taxon>
        <taxon>Oikopleuridae</taxon>
        <taxon>Oikopleura</taxon>
    </lineage>
</organism>
<evidence type="ECO:0000313" key="16">
    <source>
        <dbReference type="EMBL" id="CAG5094921.1"/>
    </source>
</evidence>
<dbReference type="InterPro" id="IPR011009">
    <property type="entry name" value="Kinase-like_dom_sf"/>
</dbReference>
<evidence type="ECO:0000259" key="14">
    <source>
        <dbReference type="PROSITE" id="PS50106"/>
    </source>
</evidence>
<dbReference type="PANTHER" id="PTHR24356:SF414">
    <property type="entry name" value="NON-SPECIFIC SERINE_THREONINE PROTEIN KINASE"/>
    <property type="match status" value="1"/>
</dbReference>
<feature type="region of interest" description="Disordered" evidence="12">
    <location>
        <begin position="57"/>
        <end position="78"/>
    </location>
</feature>
<sequence>MTNRRSKALSHSGSRCLSPLTPRRLASQTSPRIQPAAERLRHRESRRWSCHSIPSIPSDRGYLTQTPPYSNYSSSQERGMNFSGVDSVEDLRKCTSLTSSVSSHHLQLEKQDIQERNLLYRERFPILAKQMEDQLEQFIKEETEIEETSTSGDAAWGFVHKQVIEIARVTLQRARDNSITCRIFADNSERCQVLKNDGKQKSGVISESVLNCIRKYMKITSRPSRLLQYIEFDTEEYISILDQLEDEGQTNNSRDPPHQYVLKKLGLDKPTSNMDNEKESSDENEIQQEKSQDVKINEADFEKHKLISQGAYAKVYLVKHRQTNERYAMKRITKSSLRLRNQVQRAFLERDIMTFTENPFVVSMYCAFETQTHLCMIMEYVEGGDVRTLLKNIVSLPEEWTQMYAAEVVLALEYLHSYGIVHRDLKPDNLLITSIGHIKLTDFGLSKVGLMKRATELYEDRQEEDAPMFGDAERVGTPDYFSPEVVLQQAYSIDVDWWAFGVVLYEFVHGITPFYAETVEDVFSNIVKGKIEFMEEEDCEDEEELIDPNCRDIIQNLLLIEPANRLASAEDIKAHPYFEDVDWNNIIRQKAQFIPELSNEDDTSYFDPRCDRYHHNSSDEESAILDELSDSRASSEVNLRNLDFASTSQKYNSSFRKYERESPAATSPKSEPGTLTPLQSRHSLNDSLISPAAAANAAKEIMNHHESKSRIIRESSFDSITDELANRNRVSSTSSDTDIKFFISGESDEEETITPTGNLQLGSRDLLSRRFSNSSESDCAPVRALLSQDRFRHLSDTDIPPYTASSGRRVPKSASTSSIPESRLIIPNDYSNELFGRSSQVHSSNPSSRDSSPNRCASPLLGDTRHIKIRTVRNRAESLVGTSSRLKNKTRDIGFLLSTIPVYIGSSNNYTLHHIVSKVSPDSEAEKAGLKAMDLITHVNGEIIQGCLNTEVLNLIYSEGDELTLSSNRSSTARQSFSKYTPNPLTRSRSFTSRSSRRSPIGSERPSPRLSPVSFADHSLSNISCRSTARSAQKSNNELQVPSDVTSGRTSPRQKRPQRKQFPKFTNTISFKDKSIYSGKNCRRKSAPMGGSHPVSAIVSGSKPLSPLAAGQHLPLSPLARTPSPGPERFQPAGPQRCQSWASGRSSPTATIHENFGHRNVMRRRASLASCPEGRAYIEKAFYECEGVKEVYDFESAKRKRRPGPLKNGGWTCLTVIEDDSYVAVSRIHRTEQVVAGLRLGSKEAWIIDTPSDKPLIHINRDSQGNIVVVDSEGTLFHWHPLKEWMTVQRDFVVSSKSTIVSKFVDNKVVLLILTCLSQICNASVVKLYFDKEKSAVDRLKLDCYTFPLADCSPDFEVGMTATISRKADYLVFTMSYRYPKQNEIIFMNPNNNGSILRINLEGCGINAGHIHNPTPYEATRYKVASIQFSVCDYMVFGLTSIGTMFVVSTLGSLHELVSNDNTVTNKPTKFLPVALFEPLLNRPPQIYSLSASFKDPFLLASDGYGLNIIKYPNLHLKNMNIFLNQLLTSSYLLLNRKEMEPESASDSRALTIKPSQIKKKNIPNFFKNVFDTVMGKPKDGQLQISTSTNNLNLPETEVATDSEHSDDEVVLYKKEFNNKIRERFNLALLPAFEKGANSKLTTFEIIRATEESIRGSLGAILVKGELSEDEHNCLVDIVTLFGRFSAAAVYETPRMGETVFNLLKKISMDISQLGWWDQRKGIILGLLDRVTDLLLCAQGSLIAKVLVSQPFPAEWKHTLLTTEAELSKTYRCKILFELARSDVYKLCCSSTESPELFQLKQWLHRELCDIGVVPLSLPADETHKNEELTEKERQMCQYLSQYDILAATTLFCQLLVDDVKSLEANEQTYERIYAMSTFVLFVSAFYGRQPVLIPSPSVNRNLVLEPSLIKKSIEMSQMSTHFNPSMGLSLILLTADFSSASTYCSQLHSIQNAIALQAISPIFSLEYNHSSRMDVKANELNKLMVLLEKLVDFRISNFMKDDHSSNNQLPFSIISPFIIANCAKIDLLTTTIHGEIEDVLGLLNRAGAGNAEPGPFAPLVLAQPGILNDGSNEEKLRAVIAKKIQLCLSLLNAAGVDRFFSQFFGSKVRSSIAKTGDDTDAADLFLNELRNIQNQSVVWDDQTKPLFACLRVLFSFLWMFFCRDQYRRAAFLFRRAVEGDEAIAQGTTSELVQTSSHLINKIARLYQFSDVLHCRADLQSAMITAAMESKPNEQISNQLARIFYNPEMICRQNDRERLKFLVDHKLDLYLPDGTRQDDTLDLVPGGTCRDVFIRQCEKLEQQEYNFHISGENFDEYIAHFGRTKFKKYERSSDFLSFMAAQIHLFQANMDEKPISLIQNRHEIICRLAKDYHCQDQFNPFTEAPKYDLPMVSAGSAVSRQQEHEGEKNRIKEKLTNALNLSTTASPTKSPHKRSSSTSNLGQRSDSILFSLKTKASSTEHLNRTGLHQTSSNKALRKVKSLSLGERDSGSLRTFISRRMSDLPGFRSKLEDTPEEALETYEPRIIDLLDELSESELYTLSRSAGGRQVLDTNIAALLNWVFMDQKTASNPHQPLESISINRFHLTLATLIHDKRTTKRILGMIDRINNTVNESLDASKMEMVTRMASPPAEDLPKAVFTDSPRDVAPEPDETVPEVLVLVSKAQFK</sequence>
<dbReference type="PROSITE" id="PS00108">
    <property type="entry name" value="PROTEIN_KINASE_ST"/>
    <property type="match status" value="1"/>
</dbReference>
<feature type="domain" description="AGC-kinase C-terminal" evidence="15">
    <location>
        <begin position="579"/>
        <end position="654"/>
    </location>
</feature>
<comment type="cofactor">
    <cofactor evidence="1">
        <name>Mg(2+)</name>
        <dbReference type="ChEBI" id="CHEBI:18420"/>
    </cofactor>
</comment>